<dbReference type="OrthoDB" id="430354at2759"/>
<keyword evidence="9" id="KW-0325">Glycoprotein</keyword>
<dbReference type="GeneID" id="37142276"/>
<evidence type="ECO:0000256" key="4">
    <source>
        <dbReference type="ARBA" id="ARBA00022679"/>
    </source>
</evidence>
<dbReference type="SUPFAM" id="SSF53448">
    <property type="entry name" value="Nucleotide-diphospho-sugar transferases"/>
    <property type="match status" value="1"/>
</dbReference>
<evidence type="ECO:0000256" key="5">
    <source>
        <dbReference type="ARBA" id="ARBA00022692"/>
    </source>
</evidence>
<evidence type="ECO:0000256" key="8">
    <source>
        <dbReference type="ARBA" id="ARBA00023136"/>
    </source>
</evidence>
<keyword evidence="3" id="KW-0328">Glycosyltransferase</keyword>
<evidence type="ECO:0000256" key="9">
    <source>
        <dbReference type="ARBA" id="ARBA00023180"/>
    </source>
</evidence>
<dbReference type="Gene3D" id="1.10.510.10">
    <property type="entry name" value="Transferase(Phosphotransferase) domain 1"/>
    <property type="match status" value="1"/>
</dbReference>
<dbReference type="InterPro" id="IPR029044">
    <property type="entry name" value="Nucleotide-diphossugar_trans"/>
</dbReference>
<dbReference type="VEuPathDB" id="FungiDB:BO82DRAFT_406001"/>
<dbReference type="InterPro" id="IPR000719">
    <property type="entry name" value="Prot_kinase_dom"/>
</dbReference>
<dbReference type="Pfam" id="PF11051">
    <property type="entry name" value="Mannosyl_trans3"/>
    <property type="match status" value="1"/>
</dbReference>
<gene>
    <name evidence="12" type="ORF">BO82DRAFT_406001</name>
</gene>
<dbReference type="GO" id="GO:0000033">
    <property type="term" value="F:alpha-1,3-mannosyltransferase activity"/>
    <property type="evidence" value="ECO:0007669"/>
    <property type="project" value="TreeGrafter"/>
</dbReference>
<protein>
    <submittedName>
        <fullName evidence="12">Kinase-like protein</fullName>
    </submittedName>
</protein>
<evidence type="ECO:0000256" key="2">
    <source>
        <dbReference type="ARBA" id="ARBA00009105"/>
    </source>
</evidence>
<feature type="compositionally biased region" description="Polar residues" evidence="10">
    <location>
        <begin position="53"/>
        <end position="69"/>
    </location>
</feature>
<dbReference type="GO" id="GO:0016020">
    <property type="term" value="C:membrane"/>
    <property type="evidence" value="ECO:0007669"/>
    <property type="project" value="UniProtKB-SubCell"/>
</dbReference>
<sequence>MSPQDRSGSAMSTRERKPHHIEILEDGSHRHLIELEKPAGLFEKLCKTFTHYTPRQTPSDPVIQRSETAQGDGRTEPFSHRYGKCTKVLHYGSSTFVGLYAKKASKRSGKEQLYAVKVRHRSPGRLLDEYRRAAMGISSLVVHPNIVRTLEHCPNDKGDLHSVMEYCGGGSLQTLLLQARKLSAVEADCFFKQLLRAVSFLHDEGIVHRRLRAENILLTVNGAVKVAHFDSAEWLPKDLRPLQKAQPPLEQIPYTAPEVLRGREHDPRASDVWAVGLIYAFMRLGMLLWKVAGDEDRNYQWYLRTREDVEGFTTIEEFGNERCCNVIYAMLDPKPDRRVTAYEALHSEWIHEIVVCAAGEAETCRSAMFPLSHFRQYRRRGAIVFRALILVLIVYCCKATLRTRQFHPVEQDAQTIQKRLEPSLAIPETAPLQQPVALPDPLRAGPPVPPVPPVQPQTPQTAPDNHNLTHHLANLFAALPDESHAHTLTSPLTATGEERLRDLGFRTRAFDALFRAWEAIHLVPTETNQMLIRDGIVRILRDHPEITADLDLTPASAIHAYETTRSFLTQLAKRLFPWTTPYSADHMTLHAQFHDGGRGIVFTAGNDQAPYLATSIRALRAHGCTLPIEILYLGDEDLDEEIRDELEALPGSVVTRDLSIMVDDAGWTLRGWAAKPFAILLSSFREAIFIDADALFLADPAALFDDPLYQSTGALFFKDRLFMPGNEKRAWLRRVLPAPVSPRVRQSRMWTGQSIHMQESGVVVVDKWRHFVALLMVTRMNGPDRDGDESRGLVGVYDMVYGDKETFWLGWELVGDTEYAFHEGAAAVMGKPQANRDNTTTAEGQEHDLKYTVCAPQLLHLGTDGRPLWFNGWLLPDKFSGEQRRPTEFEAFIPEPPSAEDSGSWQLHDSNVCCLSADQVFYFDAAEKDALDELIEIARDVGAIAGAH</sequence>
<keyword evidence="6" id="KW-0735">Signal-anchor</keyword>
<evidence type="ECO:0000256" key="10">
    <source>
        <dbReference type="SAM" id="MobiDB-lite"/>
    </source>
</evidence>
<reference evidence="12 13" key="1">
    <citation type="submission" date="2016-12" db="EMBL/GenBank/DDBJ databases">
        <title>The genomes of Aspergillus section Nigri reveals drivers in fungal speciation.</title>
        <authorList>
            <consortium name="DOE Joint Genome Institute"/>
            <person name="Vesth T.C."/>
            <person name="Nybo J."/>
            <person name="Theobald S."/>
            <person name="Brandl J."/>
            <person name="Frisvad J.C."/>
            <person name="Nielsen K.F."/>
            <person name="Lyhne E.K."/>
            <person name="Kogle M.E."/>
            <person name="Kuo A."/>
            <person name="Riley R."/>
            <person name="Clum A."/>
            <person name="Nolan M."/>
            <person name="Lipzen A."/>
            <person name="Salamov A."/>
            <person name="Henrissat B."/>
            <person name="Wiebenga A."/>
            <person name="De Vries R.P."/>
            <person name="Grigoriev I.V."/>
            <person name="Mortensen U.H."/>
            <person name="Andersen M.R."/>
            <person name="Baker S.E."/>
        </authorList>
    </citation>
    <scope>NUCLEOTIDE SEQUENCE [LARGE SCALE GENOMIC DNA]</scope>
    <source>
        <strain evidence="12 13">CBS 121591</strain>
    </source>
</reference>
<keyword evidence="12" id="KW-0418">Kinase</keyword>
<evidence type="ECO:0000256" key="3">
    <source>
        <dbReference type="ARBA" id="ARBA00022676"/>
    </source>
</evidence>
<name>A0A319BZR3_9EURO</name>
<dbReference type="RefSeq" id="XP_025487771.1">
    <property type="nucleotide sequence ID" value="XM_025639534.1"/>
</dbReference>
<dbReference type="PANTHER" id="PTHR31392">
    <property type="entry name" value="ALPHA-1,3-MANNOSYLTRANSFERASE MNN1-RELATED"/>
    <property type="match status" value="1"/>
</dbReference>
<comment type="subcellular location">
    <subcellularLocation>
        <location evidence="1">Membrane</location>
        <topology evidence="1">Single-pass type II membrane protein</topology>
    </subcellularLocation>
</comment>
<feature type="region of interest" description="Disordered" evidence="10">
    <location>
        <begin position="53"/>
        <end position="77"/>
    </location>
</feature>
<comment type="similarity">
    <text evidence="2">Belongs to the MNN1/MNT family.</text>
</comment>
<keyword evidence="8" id="KW-0472">Membrane</keyword>
<keyword evidence="4" id="KW-0808">Transferase</keyword>
<evidence type="ECO:0000256" key="1">
    <source>
        <dbReference type="ARBA" id="ARBA00004606"/>
    </source>
</evidence>
<evidence type="ECO:0000256" key="6">
    <source>
        <dbReference type="ARBA" id="ARBA00022968"/>
    </source>
</evidence>
<feature type="region of interest" description="Disordered" evidence="10">
    <location>
        <begin position="436"/>
        <end position="463"/>
    </location>
</feature>
<dbReference type="EMBL" id="KZ821739">
    <property type="protein sequence ID" value="PYH77571.1"/>
    <property type="molecule type" value="Genomic_DNA"/>
</dbReference>
<dbReference type="STRING" id="1448315.A0A319BZR3"/>
<dbReference type="InterPro" id="IPR011009">
    <property type="entry name" value="Kinase-like_dom_sf"/>
</dbReference>
<dbReference type="Proteomes" id="UP000248340">
    <property type="component" value="Unassembled WGS sequence"/>
</dbReference>
<evidence type="ECO:0000256" key="7">
    <source>
        <dbReference type="ARBA" id="ARBA00022989"/>
    </source>
</evidence>
<dbReference type="GO" id="GO:0006493">
    <property type="term" value="P:protein O-linked glycosylation"/>
    <property type="evidence" value="ECO:0007669"/>
    <property type="project" value="TreeGrafter"/>
</dbReference>
<dbReference type="Gene3D" id="3.90.550.10">
    <property type="entry name" value="Spore Coat Polysaccharide Biosynthesis Protein SpsA, Chain A"/>
    <property type="match status" value="1"/>
</dbReference>
<evidence type="ECO:0000313" key="12">
    <source>
        <dbReference type="EMBL" id="PYH77571.1"/>
    </source>
</evidence>
<dbReference type="PANTHER" id="PTHR31392:SF1">
    <property type="entry name" value="ALPHA-1,3-MANNOSYLTRANSFERASE MNN1-RELATED"/>
    <property type="match status" value="1"/>
</dbReference>
<keyword evidence="7" id="KW-1133">Transmembrane helix</keyword>
<organism evidence="12 13">
    <name type="scientific">Aspergillus uvarum CBS 121591</name>
    <dbReference type="NCBI Taxonomy" id="1448315"/>
    <lineage>
        <taxon>Eukaryota</taxon>
        <taxon>Fungi</taxon>
        <taxon>Dikarya</taxon>
        <taxon>Ascomycota</taxon>
        <taxon>Pezizomycotina</taxon>
        <taxon>Eurotiomycetes</taxon>
        <taxon>Eurotiomycetidae</taxon>
        <taxon>Eurotiales</taxon>
        <taxon>Aspergillaceae</taxon>
        <taxon>Aspergillus</taxon>
        <taxon>Aspergillus subgen. Circumdati</taxon>
    </lineage>
</organism>
<feature type="compositionally biased region" description="Pro residues" evidence="10">
    <location>
        <begin position="444"/>
        <end position="456"/>
    </location>
</feature>
<evidence type="ECO:0000259" key="11">
    <source>
        <dbReference type="PROSITE" id="PS50011"/>
    </source>
</evidence>
<dbReference type="SUPFAM" id="SSF56112">
    <property type="entry name" value="Protein kinase-like (PK-like)"/>
    <property type="match status" value="1"/>
</dbReference>
<accession>A0A319BZR3</accession>
<dbReference type="GO" id="GO:0005524">
    <property type="term" value="F:ATP binding"/>
    <property type="evidence" value="ECO:0007669"/>
    <property type="project" value="InterPro"/>
</dbReference>
<dbReference type="PROSITE" id="PS50011">
    <property type="entry name" value="PROTEIN_KINASE_DOM"/>
    <property type="match status" value="1"/>
</dbReference>
<feature type="domain" description="Protein kinase" evidence="11">
    <location>
        <begin position="85"/>
        <end position="350"/>
    </location>
</feature>
<dbReference type="Pfam" id="PF00069">
    <property type="entry name" value="Pkinase"/>
    <property type="match status" value="1"/>
</dbReference>
<proteinExistence type="inferred from homology"/>
<dbReference type="InterPro" id="IPR022751">
    <property type="entry name" value="Alpha_mannosyltransferase"/>
</dbReference>
<dbReference type="GO" id="GO:0005794">
    <property type="term" value="C:Golgi apparatus"/>
    <property type="evidence" value="ECO:0007669"/>
    <property type="project" value="TreeGrafter"/>
</dbReference>
<dbReference type="GO" id="GO:0004672">
    <property type="term" value="F:protein kinase activity"/>
    <property type="evidence" value="ECO:0007669"/>
    <property type="project" value="InterPro"/>
</dbReference>
<keyword evidence="5" id="KW-0812">Transmembrane</keyword>
<evidence type="ECO:0000313" key="13">
    <source>
        <dbReference type="Proteomes" id="UP000248340"/>
    </source>
</evidence>
<dbReference type="AlphaFoldDB" id="A0A319BZR3"/>
<keyword evidence="13" id="KW-1185">Reference proteome</keyword>